<proteinExistence type="predicted"/>
<protein>
    <submittedName>
        <fullName evidence="2">Uncharacterized protein</fullName>
    </submittedName>
</protein>
<evidence type="ECO:0000313" key="2">
    <source>
        <dbReference type="EnsemblMetazoa" id="G2073.1:cds"/>
    </source>
</evidence>
<dbReference type="Proteomes" id="UP000005408">
    <property type="component" value="Unassembled WGS sequence"/>
</dbReference>
<feature type="signal peptide" evidence="1">
    <location>
        <begin position="1"/>
        <end position="17"/>
    </location>
</feature>
<accession>A0A8W8JXJ7</accession>
<evidence type="ECO:0000313" key="3">
    <source>
        <dbReference type="Proteomes" id="UP000005408"/>
    </source>
</evidence>
<dbReference type="EnsemblMetazoa" id="G2073.1">
    <property type="protein sequence ID" value="G2073.1:cds"/>
    <property type="gene ID" value="G2073"/>
</dbReference>
<keyword evidence="1" id="KW-0732">Signal</keyword>
<reference evidence="2" key="1">
    <citation type="submission" date="2022-08" db="UniProtKB">
        <authorList>
            <consortium name="EnsemblMetazoa"/>
        </authorList>
    </citation>
    <scope>IDENTIFICATION</scope>
    <source>
        <strain evidence="2">05x7-T-G4-1.051#20</strain>
    </source>
</reference>
<name>A0A8W8JXJ7_MAGGI</name>
<keyword evidence="3" id="KW-1185">Reference proteome</keyword>
<sequence length="108" mass="11983">MYAVVFTWLLGVSAALGQTAENPCTYLRGITGLSFYESRHSNGQWIVMNCAQGSAYNDQTCSCSDFISGCKLYATSNVNQFAYIVNGIVYYKTCSFDTVYKSEFCGCY</sequence>
<dbReference type="AlphaFoldDB" id="A0A8W8JXJ7"/>
<feature type="chain" id="PRO_5036498922" evidence="1">
    <location>
        <begin position="18"/>
        <end position="108"/>
    </location>
</feature>
<organism evidence="2 3">
    <name type="scientific">Magallana gigas</name>
    <name type="common">Pacific oyster</name>
    <name type="synonym">Crassostrea gigas</name>
    <dbReference type="NCBI Taxonomy" id="29159"/>
    <lineage>
        <taxon>Eukaryota</taxon>
        <taxon>Metazoa</taxon>
        <taxon>Spiralia</taxon>
        <taxon>Lophotrochozoa</taxon>
        <taxon>Mollusca</taxon>
        <taxon>Bivalvia</taxon>
        <taxon>Autobranchia</taxon>
        <taxon>Pteriomorphia</taxon>
        <taxon>Ostreida</taxon>
        <taxon>Ostreoidea</taxon>
        <taxon>Ostreidae</taxon>
        <taxon>Magallana</taxon>
    </lineage>
</organism>
<evidence type="ECO:0000256" key="1">
    <source>
        <dbReference type="SAM" id="SignalP"/>
    </source>
</evidence>